<keyword evidence="8" id="KW-1185">Reference proteome</keyword>
<dbReference type="OrthoDB" id="442731at2759"/>
<evidence type="ECO:0000256" key="1">
    <source>
        <dbReference type="ARBA" id="ARBA00005641"/>
    </source>
</evidence>
<dbReference type="InterPro" id="IPR017853">
    <property type="entry name" value="GH"/>
</dbReference>
<accession>A0A2T3A994</accession>
<dbReference type="Gene3D" id="3.20.20.80">
    <property type="entry name" value="Glycosidases"/>
    <property type="match status" value="1"/>
</dbReference>
<dbReference type="Pfam" id="PF00150">
    <property type="entry name" value="Cellulase"/>
    <property type="match status" value="1"/>
</dbReference>
<feature type="chain" id="PRO_5015431194" evidence="5">
    <location>
        <begin position="24"/>
        <end position="470"/>
    </location>
</feature>
<dbReference type="EMBL" id="KZ678433">
    <property type="protein sequence ID" value="PSR87116.1"/>
    <property type="molecule type" value="Genomic_DNA"/>
</dbReference>
<dbReference type="PANTHER" id="PTHR31263:SF0">
    <property type="entry name" value="CELLULASE FAMILY PROTEIN (AFU_ORTHOLOGUE AFUA_5G14560)"/>
    <property type="match status" value="1"/>
</dbReference>
<evidence type="ECO:0000256" key="3">
    <source>
        <dbReference type="ARBA" id="ARBA00023295"/>
    </source>
</evidence>
<dbReference type="STRING" id="2025994.A0A2T3A994"/>
<sequence length="470" mass="52948">MLIHYSRTLVALFFVFSVSSTAASRSTSTTATTATPFPNGPFTTNASTILGADGSPFVYAGVNWPGAEVVMIPEGLQYQSIATIVSKIQSLGMNTIRLTYATEMIDQVYSNGLKDIPIKTAFVKALGVDEGMRVFQQVVARNPEFNEDTTRLQVYDAIAAECAKHQIYIHLDNHVSKASWCCDPFDGSTWWDDVFFCPAKWTRGLSFMAAFGMQWPNLISMSLYNELRPPFSSTKPDLMRTYNWDVWYEQIQAGSKAIHDLNPDVLIFLSGLNGDTDLEPVVDGSPLIPSNTTFQRADFAGYDNKLVLELHSYDILLPVTDCLRYQEEIMQAGYSTASDSREVANRFPMVMTEWGFKQDNTTWLENTYAICVQEFLGSRIGSGWMIWVLSGSYYSRKGNHDADESWGLLDHEWSAWRSPDYIEGGLKPLVKQTLGSTGYHTRLRIEEASKEVYMHFQGSSQQYKERLSPQ</sequence>
<dbReference type="Proteomes" id="UP000241462">
    <property type="component" value="Unassembled WGS sequence"/>
</dbReference>
<keyword evidence="2 4" id="KW-0378">Hydrolase</keyword>
<evidence type="ECO:0000313" key="8">
    <source>
        <dbReference type="Proteomes" id="UP000241462"/>
    </source>
</evidence>
<dbReference type="PANTHER" id="PTHR31263">
    <property type="entry name" value="CELLULASE FAMILY PROTEIN (AFU_ORTHOLOGUE AFUA_5G14560)"/>
    <property type="match status" value="1"/>
</dbReference>
<evidence type="ECO:0000259" key="6">
    <source>
        <dbReference type="Pfam" id="PF00150"/>
    </source>
</evidence>
<evidence type="ECO:0000256" key="2">
    <source>
        <dbReference type="ARBA" id="ARBA00022801"/>
    </source>
</evidence>
<name>A0A2T3A994_9PEZI</name>
<feature type="signal peptide" evidence="5">
    <location>
        <begin position="1"/>
        <end position="23"/>
    </location>
</feature>
<organism evidence="7 8">
    <name type="scientific">Coniella lustricola</name>
    <dbReference type="NCBI Taxonomy" id="2025994"/>
    <lineage>
        <taxon>Eukaryota</taxon>
        <taxon>Fungi</taxon>
        <taxon>Dikarya</taxon>
        <taxon>Ascomycota</taxon>
        <taxon>Pezizomycotina</taxon>
        <taxon>Sordariomycetes</taxon>
        <taxon>Sordariomycetidae</taxon>
        <taxon>Diaporthales</taxon>
        <taxon>Schizoparmaceae</taxon>
        <taxon>Coniella</taxon>
    </lineage>
</organism>
<evidence type="ECO:0000256" key="4">
    <source>
        <dbReference type="RuleBase" id="RU361153"/>
    </source>
</evidence>
<dbReference type="AlphaFoldDB" id="A0A2T3A994"/>
<evidence type="ECO:0000256" key="5">
    <source>
        <dbReference type="SAM" id="SignalP"/>
    </source>
</evidence>
<feature type="domain" description="Glycoside hydrolase family 5" evidence="6">
    <location>
        <begin position="54"/>
        <end position="390"/>
    </location>
</feature>
<comment type="similarity">
    <text evidence="1 4">Belongs to the glycosyl hydrolase 5 (cellulase A) family.</text>
</comment>
<dbReference type="GO" id="GO:0000272">
    <property type="term" value="P:polysaccharide catabolic process"/>
    <property type="evidence" value="ECO:0007669"/>
    <property type="project" value="InterPro"/>
</dbReference>
<dbReference type="InterPro" id="IPR001547">
    <property type="entry name" value="Glyco_hydro_5"/>
</dbReference>
<keyword evidence="5" id="KW-0732">Signal</keyword>
<dbReference type="SUPFAM" id="SSF51445">
    <property type="entry name" value="(Trans)glycosidases"/>
    <property type="match status" value="1"/>
</dbReference>
<keyword evidence="3 4" id="KW-0326">Glycosidase</keyword>
<evidence type="ECO:0000313" key="7">
    <source>
        <dbReference type="EMBL" id="PSR87116.1"/>
    </source>
</evidence>
<proteinExistence type="inferred from homology"/>
<protein>
    <submittedName>
        <fullName evidence="7">Glycoside hydrolase superfamily</fullName>
    </submittedName>
</protein>
<gene>
    <name evidence="7" type="ORF">BD289DRAFT_244155</name>
</gene>
<reference evidence="7 8" key="1">
    <citation type="journal article" date="2018" name="Mycol. Prog.">
        <title>Coniella lustricola, a new species from submerged detritus.</title>
        <authorList>
            <person name="Raudabaugh D.B."/>
            <person name="Iturriaga T."/>
            <person name="Carver A."/>
            <person name="Mondo S."/>
            <person name="Pangilinan J."/>
            <person name="Lipzen A."/>
            <person name="He G."/>
            <person name="Amirebrahimi M."/>
            <person name="Grigoriev I.V."/>
            <person name="Miller A.N."/>
        </authorList>
    </citation>
    <scope>NUCLEOTIDE SEQUENCE [LARGE SCALE GENOMIC DNA]</scope>
    <source>
        <strain evidence="7 8">B22-T-1</strain>
    </source>
</reference>
<dbReference type="InParanoid" id="A0A2T3A994"/>
<dbReference type="GO" id="GO:0004553">
    <property type="term" value="F:hydrolase activity, hydrolyzing O-glycosyl compounds"/>
    <property type="evidence" value="ECO:0007669"/>
    <property type="project" value="InterPro"/>
</dbReference>